<dbReference type="EMBL" id="NWSH01000066">
    <property type="protein sequence ID" value="PCG80010.1"/>
    <property type="molecule type" value="Genomic_DNA"/>
</dbReference>
<name>A0A2A4K8L1_HELVI</name>
<accession>A0A2A4K8L1</accession>
<evidence type="ECO:0000256" key="1">
    <source>
        <dbReference type="ARBA" id="ARBA00023180"/>
    </source>
</evidence>
<dbReference type="InterPro" id="IPR002018">
    <property type="entry name" value="CarbesteraseB"/>
</dbReference>
<evidence type="ECO:0000313" key="4">
    <source>
        <dbReference type="EMBL" id="PCG80010.1"/>
    </source>
</evidence>
<feature type="chain" id="PRO_5012110602" description="Carboxylesterase type B domain-containing protein" evidence="2">
    <location>
        <begin position="21"/>
        <end position="107"/>
    </location>
</feature>
<dbReference type="InterPro" id="IPR029058">
    <property type="entry name" value="AB_hydrolase_fold"/>
</dbReference>
<dbReference type="SUPFAM" id="SSF53474">
    <property type="entry name" value="alpha/beta-Hydrolases"/>
    <property type="match status" value="1"/>
</dbReference>
<feature type="domain" description="Carboxylesterase type B" evidence="3">
    <location>
        <begin position="22"/>
        <end position="63"/>
    </location>
</feature>
<feature type="signal peptide" evidence="2">
    <location>
        <begin position="1"/>
        <end position="20"/>
    </location>
</feature>
<evidence type="ECO:0000256" key="2">
    <source>
        <dbReference type="SAM" id="SignalP"/>
    </source>
</evidence>
<dbReference type="Pfam" id="PF00135">
    <property type="entry name" value="COesterase"/>
    <property type="match status" value="1"/>
</dbReference>
<gene>
    <name evidence="4" type="ORF">B5V51_12389</name>
</gene>
<evidence type="ECO:0000259" key="3">
    <source>
        <dbReference type="Pfam" id="PF00135"/>
    </source>
</evidence>
<keyword evidence="1" id="KW-0325">Glycoprotein</keyword>
<dbReference type="AlphaFoldDB" id="A0A2A4K8L1"/>
<protein>
    <recommendedName>
        <fullName evidence="3">Carboxylesterase type B domain-containing protein</fullName>
    </recommendedName>
</protein>
<keyword evidence="2" id="KW-0732">Signal</keyword>
<proteinExistence type="predicted"/>
<reference evidence="4" key="1">
    <citation type="submission" date="2017-09" db="EMBL/GenBank/DDBJ databases">
        <title>Contemporary evolution of a Lepidopteran species, Heliothis virescens, in response to modern agricultural practices.</title>
        <authorList>
            <person name="Fritz M.L."/>
            <person name="Deyonke A.M."/>
            <person name="Papanicolaou A."/>
            <person name="Micinski S."/>
            <person name="Westbrook J."/>
            <person name="Gould F."/>
        </authorList>
    </citation>
    <scope>NUCLEOTIDE SEQUENCE [LARGE SCALE GENOMIC DNA]</scope>
    <source>
        <strain evidence="4">HvINT-</strain>
        <tissue evidence="4">Whole body</tissue>
    </source>
</reference>
<organism evidence="4">
    <name type="scientific">Heliothis virescens</name>
    <name type="common">Tobacco budworm moth</name>
    <dbReference type="NCBI Taxonomy" id="7102"/>
    <lineage>
        <taxon>Eukaryota</taxon>
        <taxon>Metazoa</taxon>
        <taxon>Ecdysozoa</taxon>
        <taxon>Arthropoda</taxon>
        <taxon>Hexapoda</taxon>
        <taxon>Insecta</taxon>
        <taxon>Pterygota</taxon>
        <taxon>Neoptera</taxon>
        <taxon>Endopterygota</taxon>
        <taxon>Lepidoptera</taxon>
        <taxon>Glossata</taxon>
        <taxon>Ditrysia</taxon>
        <taxon>Noctuoidea</taxon>
        <taxon>Noctuidae</taxon>
        <taxon>Heliothinae</taxon>
        <taxon>Heliothis</taxon>
    </lineage>
</organism>
<dbReference type="Gene3D" id="3.40.50.1820">
    <property type="entry name" value="alpha/beta hydrolase"/>
    <property type="match status" value="1"/>
</dbReference>
<sequence length="107" mass="12100">MASVINIVVLLAVLSVQALAVRVRVSDGLLEGERVFNEYGGGQYYSFKGIPYAQPPLGNLRFKWKPYSLQQQDYLDLGNRLVAGKAPDAEEIQFWENTLTEFGQRLY</sequence>
<comment type="caution">
    <text evidence="4">The sequence shown here is derived from an EMBL/GenBank/DDBJ whole genome shotgun (WGS) entry which is preliminary data.</text>
</comment>